<dbReference type="AlphaFoldDB" id="A0A379VXS7"/>
<proteinExistence type="predicted"/>
<name>A0A379VXS7_SALET</name>
<sequence>MLAVATREGFDVNKLILGKTIRFVAISADELMRTEF</sequence>
<dbReference type="EMBL" id="UGXR01000001">
    <property type="protein sequence ID" value="SUH11567.1"/>
    <property type="molecule type" value="Genomic_DNA"/>
</dbReference>
<reference evidence="1 2" key="1">
    <citation type="submission" date="2018-06" db="EMBL/GenBank/DDBJ databases">
        <authorList>
            <consortium name="Pathogen Informatics"/>
            <person name="Doyle S."/>
        </authorList>
    </citation>
    <scope>NUCLEOTIDE SEQUENCE [LARGE SCALE GENOMIC DNA]</scope>
    <source>
        <strain evidence="1 2">NCTC8256</strain>
    </source>
</reference>
<evidence type="ECO:0000313" key="2">
    <source>
        <dbReference type="Proteomes" id="UP000254346"/>
    </source>
</evidence>
<accession>A0A379VXS7</accession>
<gene>
    <name evidence="1" type="ORF">NCTC8256_05616</name>
</gene>
<protein>
    <submittedName>
        <fullName evidence="1">Uncharacterized protein</fullName>
    </submittedName>
</protein>
<dbReference type="Proteomes" id="UP000254346">
    <property type="component" value="Unassembled WGS sequence"/>
</dbReference>
<organism evidence="1 2">
    <name type="scientific">Salmonella enterica I</name>
    <dbReference type="NCBI Taxonomy" id="59201"/>
    <lineage>
        <taxon>Bacteria</taxon>
        <taxon>Pseudomonadati</taxon>
        <taxon>Pseudomonadota</taxon>
        <taxon>Gammaproteobacteria</taxon>
        <taxon>Enterobacterales</taxon>
        <taxon>Enterobacteriaceae</taxon>
        <taxon>Salmonella</taxon>
    </lineage>
</organism>
<evidence type="ECO:0000313" key="1">
    <source>
        <dbReference type="EMBL" id="SUH11567.1"/>
    </source>
</evidence>